<gene>
    <name evidence="2" type="ORF">CU669_02500</name>
</gene>
<dbReference type="InterPro" id="IPR029016">
    <property type="entry name" value="GAF-like_dom_sf"/>
</dbReference>
<dbReference type="SMART" id="SM00065">
    <property type="entry name" value="GAF"/>
    <property type="match status" value="1"/>
</dbReference>
<dbReference type="Gene3D" id="3.30.450.40">
    <property type="match status" value="1"/>
</dbReference>
<dbReference type="GO" id="GO:0008081">
    <property type="term" value="F:phosphoric diester hydrolase activity"/>
    <property type="evidence" value="ECO:0007669"/>
    <property type="project" value="UniProtKB-ARBA"/>
</dbReference>
<feature type="domain" description="HD-GYP" evidence="1">
    <location>
        <begin position="372"/>
        <end position="573"/>
    </location>
</feature>
<dbReference type="InterPro" id="IPR037522">
    <property type="entry name" value="HD_GYP_dom"/>
</dbReference>
<dbReference type="Pfam" id="PF13487">
    <property type="entry name" value="HD_5"/>
    <property type="match status" value="1"/>
</dbReference>
<dbReference type="AlphaFoldDB" id="A0A364P3U7"/>
<proteinExistence type="predicted"/>
<dbReference type="Gene3D" id="1.10.3210.10">
    <property type="entry name" value="Hypothetical protein af1432"/>
    <property type="match status" value="2"/>
</dbReference>
<dbReference type="SUPFAM" id="SSF55781">
    <property type="entry name" value="GAF domain-like"/>
    <property type="match status" value="1"/>
</dbReference>
<dbReference type="PANTHER" id="PTHR43155">
    <property type="entry name" value="CYCLIC DI-GMP PHOSPHODIESTERASE PA4108-RELATED"/>
    <property type="match status" value="1"/>
</dbReference>
<dbReference type="PANTHER" id="PTHR43155:SF2">
    <property type="entry name" value="CYCLIC DI-GMP PHOSPHODIESTERASE PA4108"/>
    <property type="match status" value="1"/>
</dbReference>
<dbReference type="Pfam" id="PF01590">
    <property type="entry name" value="GAF"/>
    <property type="match status" value="1"/>
</dbReference>
<keyword evidence="3" id="KW-1185">Reference proteome</keyword>
<dbReference type="EMBL" id="PGTO01000001">
    <property type="protein sequence ID" value="RAU23960.1"/>
    <property type="molecule type" value="Genomic_DNA"/>
</dbReference>
<dbReference type="PROSITE" id="PS51832">
    <property type="entry name" value="HD_GYP"/>
    <property type="match status" value="1"/>
</dbReference>
<evidence type="ECO:0000259" key="1">
    <source>
        <dbReference type="PROSITE" id="PS51832"/>
    </source>
</evidence>
<name>A0A364P3U7_9PROT</name>
<dbReference type="CDD" id="cd00077">
    <property type="entry name" value="HDc"/>
    <property type="match status" value="1"/>
</dbReference>
<sequence length="591" mass="66584">MAVLQKEERYRTLIELGIALSAERNHDRLMEKILHGAKSMCNADGGTLYLVTEAKDGLRFEIMLNDTLNIAMGGTTDKPIPFPPLRLRDDQGEPNHKNVSSHCALTGTTINIVDAYDVDKFDFSGTKAFDAKTGYRSKSFLTVPLKNYEGEVIGVLQLINARDRRNRIVTFGPDITPLIEALASQAAVALDNQRLIEAQKNLFKSFIQVIAGSIDAKSPYTGGHCHRVPAVTFMMAQAACDQTTGVFADFNLTEDEWYELEVSAGLHDCGKVTTPEYIVDKATKLETIYNRIHEIRMRFEVRKRDAVILYLEGLLAGEEDAELLKTRLDETLAALDDDFAFIAECNVGGEFMAPEKIDRMKAIAAQTWTRTIDDTLGLSIDEMRRRTGDEPKPPVAEPMLADKDWHVIPHEVAVDIAHYESEGFKMKPLENRYNLGEIYNLAIGRGTLTAEDRFKINDHIVQTIFMLKALPFPKNLSRVAEWAGGHHEKMDGTGYPKGLKRDDMSWPARMMAIADIFEALTAADRPYKKPKTLSESLKIMSFMVKDQHIDPDLWELFLTSGIWKTYAEKYLRPEQVDEVDIARFMPPKAAE</sequence>
<dbReference type="InterPro" id="IPR003607">
    <property type="entry name" value="HD/PDEase_dom"/>
</dbReference>
<reference evidence="2 3" key="1">
    <citation type="submission" date="2017-11" db="EMBL/GenBank/DDBJ databases">
        <title>Draft genome sequence of magnetotactic bacterium Magnetospirillum kuznetsovii LBB-42.</title>
        <authorList>
            <person name="Grouzdev D.S."/>
            <person name="Rysina M.S."/>
            <person name="Baslerov R.V."/>
            <person name="Koziaeva V."/>
        </authorList>
    </citation>
    <scope>NUCLEOTIDE SEQUENCE [LARGE SCALE GENOMIC DNA]</scope>
    <source>
        <strain evidence="2 3">LBB-42</strain>
    </source>
</reference>
<dbReference type="InterPro" id="IPR003018">
    <property type="entry name" value="GAF"/>
</dbReference>
<evidence type="ECO:0000313" key="3">
    <source>
        <dbReference type="Proteomes" id="UP000251075"/>
    </source>
</evidence>
<evidence type="ECO:0000313" key="2">
    <source>
        <dbReference type="EMBL" id="RAU23960.1"/>
    </source>
</evidence>
<dbReference type="Proteomes" id="UP000251075">
    <property type="component" value="Unassembled WGS sequence"/>
</dbReference>
<dbReference type="RefSeq" id="WP_112142193.1">
    <property type="nucleotide sequence ID" value="NZ_PGTO01000001.1"/>
</dbReference>
<organism evidence="2 3">
    <name type="scientific">Paramagnetospirillum kuznetsovii</name>
    <dbReference type="NCBI Taxonomy" id="2053833"/>
    <lineage>
        <taxon>Bacteria</taxon>
        <taxon>Pseudomonadati</taxon>
        <taxon>Pseudomonadota</taxon>
        <taxon>Alphaproteobacteria</taxon>
        <taxon>Rhodospirillales</taxon>
        <taxon>Magnetospirillaceae</taxon>
        <taxon>Paramagnetospirillum</taxon>
    </lineage>
</organism>
<accession>A0A364P3U7</accession>
<dbReference type="SUPFAM" id="SSF109604">
    <property type="entry name" value="HD-domain/PDEase-like"/>
    <property type="match status" value="2"/>
</dbReference>
<protein>
    <submittedName>
        <fullName evidence="2">Diguanylate cyclase</fullName>
    </submittedName>
</protein>
<comment type="caution">
    <text evidence="2">The sequence shown here is derived from an EMBL/GenBank/DDBJ whole genome shotgun (WGS) entry which is preliminary data.</text>
</comment>
<dbReference type="OrthoDB" id="9802066at2"/>